<gene>
    <name evidence="2" type="ORF">ACFFU4_03915</name>
</gene>
<evidence type="ECO:0000313" key="2">
    <source>
        <dbReference type="EMBL" id="MFB9148894.1"/>
    </source>
</evidence>
<dbReference type="Proteomes" id="UP001589670">
    <property type="component" value="Unassembled WGS sequence"/>
</dbReference>
<accession>A0ABV5HWU5</accession>
<sequence length="100" mass="10862">MSESPQPVSPATLKFLARLVTVLTATMILGLLVIVGLLVTRFWSEPDLPALPGAITLPEGAHATAFTQGEGWYAVVTDDRRILIYDRASGALRQEVTIRE</sequence>
<reference evidence="2 3" key="1">
    <citation type="submission" date="2024-09" db="EMBL/GenBank/DDBJ databases">
        <authorList>
            <person name="Sun Q."/>
            <person name="Mori K."/>
        </authorList>
    </citation>
    <scope>NUCLEOTIDE SEQUENCE [LARGE SCALE GENOMIC DNA]</scope>
    <source>
        <strain evidence="2 3">CECT 9424</strain>
    </source>
</reference>
<organism evidence="2 3">
    <name type="scientific">Roseovarius ramblicola</name>
    <dbReference type="NCBI Taxonomy" id="2022336"/>
    <lineage>
        <taxon>Bacteria</taxon>
        <taxon>Pseudomonadati</taxon>
        <taxon>Pseudomonadota</taxon>
        <taxon>Alphaproteobacteria</taxon>
        <taxon>Rhodobacterales</taxon>
        <taxon>Roseobacteraceae</taxon>
        <taxon>Roseovarius</taxon>
    </lineage>
</organism>
<name>A0ABV5HWU5_9RHOB</name>
<keyword evidence="3" id="KW-1185">Reference proteome</keyword>
<keyword evidence="1" id="KW-1133">Transmembrane helix</keyword>
<evidence type="ECO:0000313" key="3">
    <source>
        <dbReference type="Proteomes" id="UP001589670"/>
    </source>
</evidence>
<dbReference type="Pfam" id="PF20082">
    <property type="entry name" value="DUF6476"/>
    <property type="match status" value="1"/>
</dbReference>
<protein>
    <submittedName>
        <fullName evidence="2">DUF6476 family protein</fullName>
    </submittedName>
</protein>
<dbReference type="InterPro" id="IPR045519">
    <property type="entry name" value="DUF6476"/>
</dbReference>
<keyword evidence="1" id="KW-0812">Transmembrane</keyword>
<dbReference type="EMBL" id="JBHMEC010000008">
    <property type="protein sequence ID" value="MFB9148894.1"/>
    <property type="molecule type" value="Genomic_DNA"/>
</dbReference>
<keyword evidence="1" id="KW-0472">Membrane</keyword>
<dbReference type="RefSeq" id="WP_377067257.1">
    <property type="nucleotide sequence ID" value="NZ_JBHMEC010000008.1"/>
</dbReference>
<comment type="caution">
    <text evidence="2">The sequence shown here is derived from an EMBL/GenBank/DDBJ whole genome shotgun (WGS) entry which is preliminary data.</text>
</comment>
<evidence type="ECO:0000256" key="1">
    <source>
        <dbReference type="SAM" id="Phobius"/>
    </source>
</evidence>
<proteinExistence type="predicted"/>
<feature type="transmembrane region" description="Helical" evidence="1">
    <location>
        <begin position="15"/>
        <end position="39"/>
    </location>
</feature>